<keyword evidence="6 7" id="KW-0472">Membrane</keyword>
<keyword evidence="9" id="KW-1185">Reference proteome</keyword>
<evidence type="ECO:0000256" key="4">
    <source>
        <dbReference type="ARBA" id="ARBA00022692"/>
    </source>
</evidence>
<evidence type="ECO:0000256" key="5">
    <source>
        <dbReference type="ARBA" id="ARBA00022989"/>
    </source>
</evidence>
<feature type="transmembrane region" description="Helical" evidence="7">
    <location>
        <begin position="35"/>
        <end position="62"/>
    </location>
</feature>
<comment type="subcellular location">
    <subcellularLocation>
        <location evidence="1">Membrane</location>
        <topology evidence="1">Multi-pass membrane protein</topology>
    </subcellularLocation>
</comment>
<dbReference type="EC" id="2.4.-.-" evidence="8"/>
<dbReference type="InterPro" id="IPR029044">
    <property type="entry name" value="Nucleotide-diphossugar_trans"/>
</dbReference>
<comment type="caution">
    <text evidence="8">The sequence shown here is derived from an EMBL/GenBank/DDBJ whole genome shotgun (WGS) entry which is preliminary data.</text>
</comment>
<dbReference type="Pfam" id="PF13641">
    <property type="entry name" value="Glyco_tranf_2_3"/>
    <property type="match status" value="1"/>
</dbReference>
<dbReference type="PANTHER" id="PTHR43867">
    <property type="entry name" value="CELLULOSE SYNTHASE CATALYTIC SUBUNIT A [UDP-FORMING]"/>
    <property type="match status" value="1"/>
</dbReference>
<dbReference type="GO" id="GO:0016757">
    <property type="term" value="F:glycosyltransferase activity"/>
    <property type="evidence" value="ECO:0007669"/>
    <property type="project" value="UniProtKB-KW"/>
</dbReference>
<evidence type="ECO:0000256" key="1">
    <source>
        <dbReference type="ARBA" id="ARBA00004141"/>
    </source>
</evidence>
<dbReference type="EMBL" id="JBHRZT010000052">
    <property type="protein sequence ID" value="MFC3884566.1"/>
    <property type="molecule type" value="Genomic_DNA"/>
</dbReference>
<evidence type="ECO:0000256" key="7">
    <source>
        <dbReference type="SAM" id="Phobius"/>
    </source>
</evidence>
<keyword evidence="4 7" id="KW-0812">Transmembrane</keyword>
<evidence type="ECO:0000256" key="3">
    <source>
        <dbReference type="ARBA" id="ARBA00022679"/>
    </source>
</evidence>
<protein>
    <submittedName>
        <fullName evidence="8">Glycosyltransferase</fullName>
        <ecNumber evidence="8">2.4.-.-</ecNumber>
    </submittedName>
</protein>
<feature type="transmembrane region" description="Helical" evidence="7">
    <location>
        <begin position="9"/>
        <end position="29"/>
    </location>
</feature>
<dbReference type="CDD" id="cd06421">
    <property type="entry name" value="CESA_CelA_like"/>
    <property type="match status" value="1"/>
</dbReference>
<evidence type="ECO:0000313" key="8">
    <source>
        <dbReference type="EMBL" id="MFC3884566.1"/>
    </source>
</evidence>
<sequence>MLRGSKSKLCLVGFYFFLTITYLLWRLFFTLPTDFGIVSLVAGIMLLFAECVGFVESIIFYLTVYDTRTPKTPIVPTDRYPDVDVFIATYNEPSSLLYKTIVGCKNMDYPDRSKVHIYVCDDGRRKEIHELCIKLGVGYITRTDNRHAKAGNLNHACTQTTSPYLVTFDADMIPMSDFLMATMPFFIEDPNVGFVQVPQNFYNADLFQYNLFLDDKIPNEQELFSRSIQAGKYKYNAVIYAGSNTVIARRAIEDIGGFAVDTITEDFATGMLIQGQGYRTVYLNEVHASGLSPETLEDLYNHRIRWGRGVVQTFKKFIPLSIKGLSIMQKTRKHNCHCVFLITTAIIRCF</sequence>
<dbReference type="PRINTS" id="PR01439">
    <property type="entry name" value="CELLSNTHASEA"/>
</dbReference>
<dbReference type="SUPFAM" id="SSF53448">
    <property type="entry name" value="Nucleotide-diphospho-sugar transferases"/>
    <property type="match status" value="1"/>
</dbReference>
<keyword evidence="3 8" id="KW-0808">Transferase</keyword>
<dbReference type="Proteomes" id="UP001595752">
    <property type="component" value="Unassembled WGS sequence"/>
</dbReference>
<dbReference type="Gene3D" id="3.90.550.10">
    <property type="entry name" value="Spore Coat Polysaccharide Biosynthesis Protein SpsA, Chain A"/>
    <property type="match status" value="1"/>
</dbReference>
<dbReference type="PANTHER" id="PTHR43867:SF2">
    <property type="entry name" value="CELLULOSE SYNTHASE CATALYTIC SUBUNIT A [UDP-FORMING]"/>
    <property type="match status" value="1"/>
</dbReference>
<accession>A0ABV8B5J0</accession>
<evidence type="ECO:0000256" key="6">
    <source>
        <dbReference type="ARBA" id="ARBA00023136"/>
    </source>
</evidence>
<dbReference type="RefSeq" id="WP_377916122.1">
    <property type="nucleotide sequence ID" value="NZ_JBHRZT010000052.1"/>
</dbReference>
<reference evidence="9" key="1">
    <citation type="journal article" date="2019" name="Int. J. Syst. Evol. Microbiol.">
        <title>The Global Catalogue of Microorganisms (GCM) 10K type strain sequencing project: providing services to taxonomists for standard genome sequencing and annotation.</title>
        <authorList>
            <consortium name="The Broad Institute Genomics Platform"/>
            <consortium name="The Broad Institute Genome Sequencing Center for Infectious Disease"/>
            <person name="Wu L."/>
            <person name="Ma J."/>
        </authorList>
    </citation>
    <scope>NUCLEOTIDE SEQUENCE [LARGE SCALE GENOMIC DNA]</scope>
    <source>
        <strain evidence="9">CCUG 61889</strain>
    </source>
</reference>
<organism evidence="8 9">
    <name type="scientific">Bacillus songklensis</name>
    <dbReference type="NCBI Taxonomy" id="1069116"/>
    <lineage>
        <taxon>Bacteria</taxon>
        <taxon>Bacillati</taxon>
        <taxon>Bacillota</taxon>
        <taxon>Bacilli</taxon>
        <taxon>Bacillales</taxon>
        <taxon>Bacillaceae</taxon>
        <taxon>Bacillus</taxon>
    </lineage>
</organism>
<dbReference type="InterPro" id="IPR003919">
    <property type="entry name" value="Cell_synth_A"/>
</dbReference>
<dbReference type="InterPro" id="IPR050321">
    <property type="entry name" value="Glycosyltr_2/OpgH_subfam"/>
</dbReference>
<evidence type="ECO:0000313" key="9">
    <source>
        <dbReference type="Proteomes" id="UP001595752"/>
    </source>
</evidence>
<keyword evidence="5 7" id="KW-1133">Transmembrane helix</keyword>
<name>A0ABV8B5J0_9BACI</name>
<gene>
    <name evidence="8" type="ORF">ACFOU2_14115</name>
</gene>
<keyword evidence="2 8" id="KW-0328">Glycosyltransferase</keyword>
<evidence type="ECO:0000256" key="2">
    <source>
        <dbReference type="ARBA" id="ARBA00022676"/>
    </source>
</evidence>
<proteinExistence type="predicted"/>